<dbReference type="InterPro" id="IPR014946">
    <property type="entry name" value="CRR6"/>
</dbReference>
<accession>A0ABR9VSR4</accession>
<dbReference type="PANTHER" id="PTHR35724">
    <property type="entry name" value="PROTEIN CHLORORESPIRATORY REDUCTION 6, CHLOROPLASTIC"/>
    <property type="match status" value="1"/>
</dbReference>
<dbReference type="PANTHER" id="PTHR35724:SF1">
    <property type="entry name" value="PROTEIN CHLORORESPIRATORY REDUCTION 6, CHLOROPLASTIC"/>
    <property type="match status" value="1"/>
</dbReference>
<evidence type="ECO:0000313" key="1">
    <source>
        <dbReference type="EMBL" id="MBE9254395.1"/>
    </source>
</evidence>
<dbReference type="RefSeq" id="WP_194020004.1">
    <property type="nucleotide sequence ID" value="NZ_JADEVV010000029.1"/>
</dbReference>
<proteinExistence type="predicted"/>
<gene>
    <name evidence="1" type="ORF">IQ217_11190</name>
</gene>
<evidence type="ECO:0000313" key="2">
    <source>
        <dbReference type="Proteomes" id="UP000658720"/>
    </source>
</evidence>
<dbReference type="Proteomes" id="UP000658720">
    <property type="component" value="Unassembled WGS sequence"/>
</dbReference>
<organism evidence="1 2">
    <name type="scientific">Synechocystis salina LEGE 00031</name>
    <dbReference type="NCBI Taxonomy" id="1828736"/>
    <lineage>
        <taxon>Bacteria</taxon>
        <taxon>Bacillati</taxon>
        <taxon>Cyanobacteriota</taxon>
        <taxon>Cyanophyceae</taxon>
        <taxon>Synechococcales</taxon>
        <taxon>Merismopediaceae</taxon>
        <taxon>Synechocystis</taxon>
    </lineage>
</organism>
<reference evidence="1 2" key="1">
    <citation type="submission" date="2020-10" db="EMBL/GenBank/DDBJ databases">
        <authorList>
            <person name="Castelo-Branco R."/>
            <person name="Eusebio N."/>
            <person name="Adriana R."/>
            <person name="Vieira A."/>
            <person name="Brugerolle De Fraissinette N."/>
            <person name="Rezende De Castro R."/>
            <person name="Schneider M.P."/>
            <person name="Vasconcelos V."/>
            <person name="Leao P.N."/>
        </authorList>
    </citation>
    <scope>NUCLEOTIDE SEQUENCE [LARGE SCALE GENOMIC DNA]</scope>
    <source>
        <strain evidence="1 2">LEGE 00031</strain>
    </source>
</reference>
<dbReference type="Pfam" id="PF08847">
    <property type="entry name" value="Crr6"/>
    <property type="match status" value="1"/>
</dbReference>
<dbReference type="NCBIfam" id="NF038024">
    <property type="entry name" value="CRR6_slr1097"/>
    <property type="match status" value="1"/>
</dbReference>
<comment type="caution">
    <text evidence="1">The sequence shown here is derived from an EMBL/GenBank/DDBJ whole genome shotgun (WGS) entry which is preliminary data.</text>
</comment>
<name>A0ABR9VSR4_9SYNC</name>
<protein>
    <submittedName>
        <fullName evidence="1">CRR6 family NdhI maturation factor</fullName>
    </submittedName>
</protein>
<sequence length="163" mass="19079">MVTITVTPEQLSHLDLAPVQSWLEQTIDLSLNRIDESALATIEKRVQFDIQFPRQEGDPRELSEIPEVRLWFIRLDSLYPWFPLCLDWQAGEFTRYAAMLVPHEFHRVDGIQFNPEALDLFVMGKVFVLADWLKKYQLPAQFRLKSLAQLLGYDLDENFLAQL</sequence>
<dbReference type="EMBL" id="JADEVV010000029">
    <property type="protein sequence ID" value="MBE9254395.1"/>
    <property type="molecule type" value="Genomic_DNA"/>
</dbReference>
<keyword evidence="2" id="KW-1185">Reference proteome</keyword>